<evidence type="ECO:0008006" key="9">
    <source>
        <dbReference type="Google" id="ProtNLM"/>
    </source>
</evidence>
<keyword evidence="5 6" id="KW-0472">Membrane</keyword>
<dbReference type="SUPFAM" id="SSF103473">
    <property type="entry name" value="MFS general substrate transporter"/>
    <property type="match status" value="1"/>
</dbReference>
<feature type="transmembrane region" description="Helical" evidence="6">
    <location>
        <begin position="366"/>
        <end position="384"/>
    </location>
</feature>
<dbReference type="GO" id="GO:0022857">
    <property type="term" value="F:transmembrane transporter activity"/>
    <property type="evidence" value="ECO:0007669"/>
    <property type="project" value="InterPro"/>
</dbReference>
<dbReference type="InterPro" id="IPR036259">
    <property type="entry name" value="MFS_trans_sf"/>
</dbReference>
<organism evidence="7 8">
    <name type="scientific">Luteipulveratus mongoliensis</name>
    <dbReference type="NCBI Taxonomy" id="571913"/>
    <lineage>
        <taxon>Bacteria</taxon>
        <taxon>Bacillati</taxon>
        <taxon>Actinomycetota</taxon>
        <taxon>Actinomycetes</taxon>
        <taxon>Micrococcales</taxon>
        <taxon>Dermacoccaceae</taxon>
        <taxon>Luteipulveratus</taxon>
    </lineage>
</organism>
<dbReference type="RefSeq" id="WP_052594809.1">
    <property type="nucleotide sequence ID" value="NZ_CP011112.1"/>
</dbReference>
<keyword evidence="4 6" id="KW-1133">Transmembrane helix</keyword>
<comment type="subcellular location">
    <subcellularLocation>
        <location evidence="1">Cell membrane</location>
        <topology evidence="1">Multi-pass membrane protein</topology>
    </subcellularLocation>
</comment>
<feature type="transmembrane region" description="Helical" evidence="6">
    <location>
        <begin position="238"/>
        <end position="262"/>
    </location>
</feature>
<keyword evidence="2" id="KW-1003">Cell membrane</keyword>
<dbReference type="EMBL" id="CP011112">
    <property type="protein sequence ID" value="AKU17789.1"/>
    <property type="molecule type" value="Genomic_DNA"/>
</dbReference>
<feature type="transmembrane region" description="Helical" evidence="6">
    <location>
        <begin position="390"/>
        <end position="409"/>
    </location>
</feature>
<evidence type="ECO:0000313" key="7">
    <source>
        <dbReference type="EMBL" id="AKU17789.1"/>
    </source>
</evidence>
<dbReference type="PANTHER" id="PTHR23513">
    <property type="entry name" value="INTEGRAL MEMBRANE EFFLUX PROTEIN-RELATED"/>
    <property type="match status" value="1"/>
</dbReference>
<feature type="transmembrane region" description="Helical" evidence="6">
    <location>
        <begin position="29"/>
        <end position="53"/>
    </location>
</feature>
<sequence length="413" mass="42544">MTTTTAPAPGPVLIGDPPPPVSRDRMMQLWVAASATSLLGDAAFTIALTWTAIHLLSPGLAGLVVAIELIPQALLMLVGGVIADRLDTRKVLVAGQAARTVVLLLGAFAWSYVGHSAAILVAVALSFGVVSGLTQPSAATLSRQLVHGDDLGTVIGWSQISGRMAQLLGAPVGAVVVARAGLGPAMLLDAATYVIVVAVLVLRIRPRFRLPRTVGEPWLAAMRGGLTYLARTPSARTLVIGLCSLNIFISPVSGIGVALRVSRSGWPAVWVGIVEVSFGIAAIAGSMLAIRWQGRRTAARGFWGLVLQGAGLAAVGVPTRGVVIAGAVVVGLTAGMASVWLSAAFQRTIAVSHLGRVSSVNRLGDLVLIPVMTPVFGMLAAGTGVLTSTIVFGVGMSILCLWFATRTAITRLD</sequence>
<evidence type="ECO:0000256" key="1">
    <source>
        <dbReference type="ARBA" id="ARBA00004651"/>
    </source>
</evidence>
<feature type="transmembrane region" description="Helical" evidence="6">
    <location>
        <begin position="323"/>
        <end position="345"/>
    </location>
</feature>
<dbReference type="GO" id="GO:0005886">
    <property type="term" value="C:plasma membrane"/>
    <property type="evidence" value="ECO:0007669"/>
    <property type="project" value="UniProtKB-SubCell"/>
</dbReference>
<dbReference type="STRING" id="571913.VV02_21250"/>
<feature type="transmembrane region" description="Helical" evidence="6">
    <location>
        <begin position="102"/>
        <end position="127"/>
    </location>
</feature>
<proteinExistence type="predicted"/>
<keyword evidence="3 6" id="KW-0812">Transmembrane</keyword>
<dbReference type="InterPro" id="IPR011701">
    <property type="entry name" value="MFS"/>
</dbReference>
<name>A0A0K1JM53_9MICO</name>
<feature type="transmembrane region" description="Helical" evidence="6">
    <location>
        <begin position="181"/>
        <end position="202"/>
    </location>
</feature>
<dbReference type="Proteomes" id="UP000066480">
    <property type="component" value="Chromosome"/>
</dbReference>
<evidence type="ECO:0000256" key="4">
    <source>
        <dbReference type="ARBA" id="ARBA00022989"/>
    </source>
</evidence>
<dbReference type="KEGG" id="lmoi:VV02_21250"/>
<evidence type="ECO:0000256" key="6">
    <source>
        <dbReference type="SAM" id="Phobius"/>
    </source>
</evidence>
<evidence type="ECO:0000313" key="8">
    <source>
        <dbReference type="Proteomes" id="UP000066480"/>
    </source>
</evidence>
<reference evidence="7 8" key="1">
    <citation type="submission" date="2015-03" db="EMBL/GenBank/DDBJ databases">
        <title>Luteipulveratus halotolerans sp. nov., a novel actinobacterium (Dermacoccaceae) from Sarawak, Malaysia.</title>
        <authorList>
            <person name="Juboi H."/>
            <person name="Basik A."/>
            <person name="Shamsul S.S."/>
            <person name="Arnold P."/>
            <person name="Schmitt E.K."/>
            <person name="Sanglier J.-J."/>
            <person name="Yeo T."/>
        </authorList>
    </citation>
    <scope>NUCLEOTIDE SEQUENCE [LARGE SCALE GENOMIC DNA]</scope>
    <source>
        <strain evidence="7 8">MN07-A0370</strain>
    </source>
</reference>
<accession>A0A0K1JM53</accession>
<dbReference type="Gene3D" id="1.20.1250.20">
    <property type="entry name" value="MFS general substrate transporter like domains"/>
    <property type="match status" value="1"/>
</dbReference>
<evidence type="ECO:0000256" key="3">
    <source>
        <dbReference type="ARBA" id="ARBA00022692"/>
    </source>
</evidence>
<dbReference type="Pfam" id="PF07690">
    <property type="entry name" value="MFS_1"/>
    <property type="match status" value="1"/>
</dbReference>
<keyword evidence="8" id="KW-1185">Reference proteome</keyword>
<evidence type="ECO:0000256" key="2">
    <source>
        <dbReference type="ARBA" id="ARBA00022475"/>
    </source>
</evidence>
<dbReference type="AlphaFoldDB" id="A0A0K1JM53"/>
<feature type="transmembrane region" description="Helical" evidence="6">
    <location>
        <begin position="297"/>
        <end position="317"/>
    </location>
</feature>
<dbReference type="PATRIC" id="fig|571913.6.peg.4309"/>
<feature type="transmembrane region" description="Helical" evidence="6">
    <location>
        <begin position="268"/>
        <end position="290"/>
    </location>
</feature>
<feature type="transmembrane region" description="Helical" evidence="6">
    <location>
        <begin position="59"/>
        <end position="82"/>
    </location>
</feature>
<dbReference type="CDD" id="cd06173">
    <property type="entry name" value="MFS_MefA_like"/>
    <property type="match status" value="1"/>
</dbReference>
<gene>
    <name evidence="7" type="ORF">VV02_21250</name>
</gene>
<dbReference type="PANTHER" id="PTHR23513:SF11">
    <property type="entry name" value="STAPHYLOFERRIN A TRANSPORTER"/>
    <property type="match status" value="1"/>
</dbReference>
<protein>
    <recommendedName>
        <fullName evidence="9">Major facilitator superfamily (MFS) profile domain-containing protein</fullName>
    </recommendedName>
</protein>
<evidence type="ECO:0000256" key="5">
    <source>
        <dbReference type="ARBA" id="ARBA00023136"/>
    </source>
</evidence>